<comment type="subcellular location">
    <subcellularLocation>
        <location evidence="1">Cell membrane</location>
        <topology evidence="1">Multi-pass membrane protein</topology>
    </subcellularLocation>
</comment>
<keyword evidence="4 7" id="KW-0812">Transmembrane</keyword>
<feature type="transmembrane region" description="Helical" evidence="7">
    <location>
        <begin position="347"/>
        <end position="373"/>
    </location>
</feature>
<protein>
    <submittedName>
        <fullName evidence="8">MFS transporter</fullName>
    </submittedName>
</protein>
<evidence type="ECO:0000256" key="4">
    <source>
        <dbReference type="ARBA" id="ARBA00022692"/>
    </source>
</evidence>
<dbReference type="Pfam" id="PF05977">
    <property type="entry name" value="MFS_3"/>
    <property type="match status" value="1"/>
</dbReference>
<dbReference type="InterPro" id="IPR010290">
    <property type="entry name" value="TM_effector"/>
</dbReference>
<reference evidence="8 9" key="1">
    <citation type="submission" date="2020-08" db="EMBL/GenBank/DDBJ databases">
        <title>A Genomic Blueprint of the Chicken Gut Microbiome.</title>
        <authorList>
            <person name="Gilroy R."/>
            <person name="Ravi A."/>
            <person name="Getino M."/>
            <person name="Pursley I."/>
            <person name="Horton D.L."/>
            <person name="Alikhan N.-F."/>
            <person name="Baker D."/>
            <person name="Gharbi K."/>
            <person name="Hall N."/>
            <person name="Watson M."/>
            <person name="Adriaenssens E.M."/>
            <person name="Foster-Nyarko E."/>
            <person name="Jarju S."/>
            <person name="Secka A."/>
            <person name="Antonio M."/>
            <person name="Oren A."/>
            <person name="Chaudhuri R."/>
            <person name="La Ragione R.M."/>
            <person name="Hildebrand F."/>
            <person name="Pallen M.J."/>
        </authorList>
    </citation>
    <scope>NUCLEOTIDE SEQUENCE [LARGE SCALE GENOMIC DNA]</scope>
    <source>
        <strain evidence="8 9">Sa2BVA9</strain>
    </source>
</reference>
<evidence type="ECO:0000313" key="9">
    <source>
        <dbReference type="Proteomes" id="UP000608071"/>
    </source>
</evidence>
<feature type="transmembrane region" description="Helical" evidence="7">
    <location>
        <begin position="231"/>
        <end position="249"/>
    </location>
</feature>
<dbReference type="PANTHER" id="PTHR23513">
    <property type="entry name" value="INTEGRAL MEMBRANE EFFLUX PROTEIN-RELATED"/>
    <property type="match status" value="1"/>
</dbReference>
<sequence length="419" mass="45887">MNLFLNRNFLFMFFGRLVTNVGDSIYAVAAMWLVSELGGSTFYTGLAGFLSLIPRFIQFFSGPIIDRISIRHLLIHTQLIQAFLLLIIPIASYFGQLNVVLVLIISPIISIFNTLIYPAQMSSLPSFVSKKDLTKANSYFTFAGQGIDTFCNAVSGVLIVIIGAVSIYLLDSVLFIISAILFSFLRIPKHKQQLEQSQPVKKEKISVILQRYKTELWEGIHILLGKSFSRLLWGMILINLVGGATFVVLPAFSKLHGGPELYGLLLMAQAMGSMFGALIAPFLKLERIGMGLIYAVAFSASGILWTLSVLSPNIWMMMIIYGLSWVPGGVTNILINSYIQKGIPQHLLGRVFSASYSLSGIAAPIGSLCGGILGEVFGSEVIIGLSGLSVLSIGLYWLLDKTTRKLPSSDHVTDKVFQA</sequence>
<feature type="transmembrane region" description="Helical" evidence="7">
    <location>
        <begin position="167"/>
        <end position="185"/>
    </location>
</feature>
<feature type="transmembrane region" description="Helical" evidence="7">
    <location>
        <begin position="9"/>
        <end position="34"/>
    </location>
</feature>
<dbReference type="EMBL" id="JACSQL010000002">
    <property type="protein sequence ID" value="MBD7967478.1"/>
    <property type="molecule type" value="Genomic_DNA"/>
</dbReference>
<accession>A0ABR8SVE5</accession>
<evidence type="ECO:0000256" key="3">
    <source>
        <dbReference type="ARBA" id="ARBA00022475"/>
    </source>
</evidence>
<feature type="transmembrane region" description="Helical" evidence="7">
    <location>
        <begin position="100"/>
        <end position="119"/>
    </location>
</feature>
<evidence type="ECO:0000313" key="8">
    <source>
        <dbReference type="EMBL" id="MBD7967478.1"/>
    </source>
</evidence>
<feature type="transmembrane region" description="Helical" evidence="7">
    <location>
        <begin position="379"/>
        <end position="399"/>
    </location>
</feature>
<gene>
    <name evidence="8" type="ORF">H9647_05345</name>
</gene>
<evidence type="ECO:0000256" key="1">
    <source>
        <dbReference type="ARBA" id="ARBA00004651"/>
    </source>
</evidence>
<dbReference type="SUPFAM" id="SSF103473">
    <property type="entry name" value="MFS general substrate transporter"/>
    <property type="match status" value="1"/>
</dbReference>
<dbReference type="InterPro" id="IPR036259">
    <property type="entry name" value="MFS_trans_sf"/>
</dbReference>
<evidence type="ECO:0000256" key="6">
    <source>
        <dbReference type="ARBA" id="ARBA00023136"/>
    </source>
</evidence>
<name>A0ABR8SVE5_9BACL</name>
<keyword evidence="9" id="KW-1185">Reference proteome</keyword>
<organism evidence="8 9">
    <name type="scientific">Paenibacillus gallinarum</name>
    <dbReference type="NCBI Taxonomy" id="2762232"/>
    <lineage>
        <taxon>Bacteria</taxon>
        <taxon>Bacillati</taxon>
        <taxon>Bacillota</taxon>
        <taxon>Bacilli</taxon>
        <taxon>Bacillales</taxon>
        <taxon>Paenibacillaceae</taxon>
        <taxon>Paenibacillus</taxon>
    </lineage>
</organism>
<proteinExistence type="predicted"/>
<feature type="transmembrane region" description="Helical" evidence="7">
    <location>
        <begin position="73"/>
        <end position="94"/>
    </location>
</feature>
<keyword evidence="6 7" id="KW-0472">Membrane</keyword>
<evidence type="ECO:0000256" key="5">
    <source>
        <dbReference type="ARBA" id="ARBA00022989"/>
    </source>
</evidence>
<evidence type="ECO:0000256" key="2">
    <source>
        <dbReference type="ARBA" id="ARBA00022448"/>
    </source>
</evidence>
<keyword evidence="5 7" id="KW-1133">Transmembrane helix</keyword>
<feature type="transmembrane region" description="Helical" evidence="7">
    <location>
        <begin position="261"/>
        <end position="283"/>
    </location>
</feature>
<dbReference type="Gene3D" id="1.20.1250.20">
    <property type="entry name" value="MFS general substrate transporter like domains"/>
    <property type="match status" value="1"/>
</dbReference>
<keyword evidence="3" id="KW-1003">Cell membrane</keyword>
<dbReference type="Proteomes" id="UP000608071">
    <property type="component" value="Unassembled WGS sequence"/>
</dbReference>
<dbReference type="PANTHER" id="PTHR23513:SF6">
    <property type="entry name" value="MAJOR FACILITATOR SUPERFAMILY ASSOCIATED DOMAIN-CONTAINING PROTEIN"/>
    <property type="match status" value="1"/>
</dbReference>
<feature type="transmembrane region" description="Helical" evidence="7">
    <location>
        <begin position="290"/>
        <end position="308"/>
    </location>
</feature>
<keyword evidence="2" id="KW-0813">Transport</keyword>
<dbReference type="CDD" id="cd06173">
    <property type="entry name" value="MFS_MefA_like"/>
    <property type="match status" value="1"/>
</dbReference>
<feature type="transmembrane region" description="Helical" evidence="7">
    <location>
        <begin position="314"/>
        <end position="335"/>
    </location>
</feature>
<evidence type="ECO:0000256" key="7">
    <source>
        <dbReference type="SAM" id="Phobius"/>
    </source>
</evidence>
<comment type="caution">
    <text evidence="8">The sequence shown here is derived from an EMBL/GenBank/DDBJ whole genome shotgun (WGS) entry which is preliminary data.</text>
</comment>